<dbReference type="Proteomes" id="UP000003688">
    <property type="component" value="Unassembled WGS sequence"/>
</dbReference>
<organism evidence="2 3">
    <name type="scientific">Pedosphaera parvula (strain Ellin514)</name>
    <dbReference type="NCBI Taxonomy" id="320771"/>
    <lineage>
        <taxon>Bacteria</taxon>
        <taxon>Pseudomonadati</taxon>
        <taxon>Verrucomicrobiota</taxon>
        <taxon>Pedosphaerae</taxon>
        <taxon>Pedosphaerales</taxon>
        <taxon>Pedosphaeraceae</taxon>
        <taxon>Pedosphaera</taxon>
    </lineage>
</organism>
<keyword evidence="1" id="KW-1133">Transmembrane helix</keyword>
<proteinExistence type="predicted"/>
<feature type="transmembrane region" description="Helical" evidence="1">
    <location>
        <begin position="47"/>
        <end position="66"/>
    </location>
</feature>
<dbReference type="AlphaFoldDB" id="B9XHD9"/>
<reference evidence="2 3" key="1">
    <citation type="journal article" date="2011" name="J. Bacteriol.">
        <title>Genome sequence of 'Pedosphaera parvula' Ellin514, an aerobic Verrucomicrobial isolate from pasture soil.</title>
        <authorList>
            <person name="Kant R."/>
            <person name="van Passel M.W."/>
            <person name="Sangwan P."/>
            <person name="Palva A."/>
            <person name="Lucas S."/>
            <person name="Copeland A."/>
            <person name="Lapidus A."/>
            <person name="Glavina Del Rio T."/>
            <person name="Dalin E."/>
            <person name="Tice H."/>
            <person name="Bruce D."/>
            <person name="Goodwin L."/>
            <person name="Pitluck S."/>
            <person name="Chertkov O."/>
            <person name="Larimer F.W."/>
            <person name="Land M.L."/>
            <person name="Hauser L."/>
            <person name="Brettin T.S."/>
            <person name="Detter J.C."/>
            <person name="Han S."/>
            <person name="de Vos W.M."/>
            <person name="Janssen P.H."/>
            <person name="Smidt H."/>
        </authorList>
    </citation>
    <scope>NUCLEOTIDE SEQUENCE [LARGE SCALE GENOMIC DNA]</scope>
    <source>
        <strain evidence="2 3">Ellin514</strain>
    </source>
</reference>
<protein>
    <submittedName>
        <fullName evidence="2">Uncharacterized protein</fullName>
    </submittedName>
</protein>
<name>B9XHD9_PEDPL</name>
<keyword evidence="1" id="KW-0812">Transmembrane</keyword>
<gene>
    <name evidence="2" type="ORF">Cflav_PD3632</name>
</gene>
<dbReference type="EMBL" id="ABOX02000014">
    <property type="protein sequence ID" value="EEF60774.1"/>
    <property type="molecule type" value="Genomic_DNA"/>
</dbReference>
<evidence type="ECO:0000313" key="2">
    <source>
        <dbReference type="EMBL" id="EEF60774.1"/>
    </source>
</evidence>
<keyword evidence="3" id="KW-1185">Reference proteome</keyword>
<dbReference type="STRING" id="320771.Cflav_PD3632"/>
<evidence type="ECO:0000256" key="1">
    <source>
        <dbReference type="SAM" id="Phobius"/>
    </source>
</evidence>
<accession>B9XHD9</accession>
<sequence length="132" mass="14010" precursor="true">MRTTAKLFWQIACILVFSSLLGAGFGFIQGVAAFAHLPIEQKLGLSAWAALTGIGVSVLLGPILYFGVIRNQVSLEALGQVLLIAFIIGVSTAALLGAVLDGGWLSCFVTPVAVVLLTIAFRLRSRHTNREN</sequence>
<feature type="transmembrane region" description="Helical" evidence="1">
    <location>
        <begin position="103"/>
        <end position="123"/>
    </location>
</feature>
<keyword evidence="1" id="KW-0472">Membrane</keyword>
<feature type="transmembrane region" description="Helical" evidence="1">
    <location>
        <begin position="78"/>
        <end position="97"/>
    </location>
</feature>
<feature type="transmembrane region" description="Helical" evidence="1">
    <location>
        <begin position="7"/>
        <end position="35"/>
    </location>
</feature>
<evidence type="ECO:0000313" key="3">
    <source>
        <dbReference type="Proteomes" id="UP000003688"/>
    </source>
</evidence>
<comment type="caution">
    <text evidence="2">The sequence shown here is derived from an EMBL/GenBank/DDBJ whole genome shotgun (WGS) entry which is preliminary data.</text>
</comment>
<dbReference type="RefSeq" id="WP_007415233.1">
    <property type="nucleotide sequence ID" value="NZ_ABOX02000014.1"/>
</dbReference>